<accession>A0A3P7P3M8</accession>
<dbReference type="Gene3D" id="3.30.40.10">
    <property type="entry name" value="Zinc/RING finger domain, C3HC4 (zinc finger)"/>
    <property type="match status" value="1"/>
</dbReference>
<dbReference type="PROSITE" id="PS50089">
    <property type="entry name" value="ZF_RING_2"/>
    <property type="match status" value="1"/>
</dbReference>
<keyword evidence="13" id="KW-1185">Reference proteome</keyword>
<evidence type="ECO:0000256" key="5">
    <source>
        <dbReference type="ARBA" id="ARBA00022763"/>
    </source>
</evidence>
<gene>
    <name evidence="12" type="ORF">DILT_LOCUS17255</name>
</gene>
<keyword evidence="7" id="KW-0833">Ubl conjugation pathway</keyword>
<dbReference type="GO" id="GO:0008270">
    <property type="term" value="F:zinc ion binding"/>
    <property type="evidence" value="ECO:0007669"/>
    <property type="project" value="UniProtKB-KW"/>
</dbReference>
<dbReference type="PANTHER" id="PTHR23328">
    <property type="entry name" value="RING-TYPE DOMAIN-CONTAINING PROTEIN"/>
    <property type="match status" value="1"/>
</dbReference>
<evidence type="ECO:0000256" key="2">
    <source>
        <dbReference type="ARBA" id="ARBA00004123"/>
    </source>
</evidence>
<evidence type="ECO:0000313" key="12">
    <source>
        <dbReference type="EMBL" id="VDN37181.1"/>
    </source>
</evidence>
<keyword evidence="6 10" id="KW-0863">Zinc-finger</keyword>
<keyword evidence="6 10" id="KW-0479">Metal-binding</keyword>
<dbReference type="InterPro" id="IPR051657">
    <property type="entry name" value="RNF168/RNF169_E3_ubiq-ligase"/>
</dbReference>
<reference evidence="12 13" key="1">
    <citation type="submission" date="2018-11" db="EMBL/GenBank/DDBJ databases">
        <authorList>
            <consortium name="Pathogen Informatics"/>
        </authorList>
    </citation>
    <scope>NUCLEOTIDE SEQUENCE [LARGE SCALE GENOMIC DNA]</scope>
</reference>
<dbReference type="Proteomes" id="UP000281553">
    <property type="component" value="Unassembled WGS sequence"/>
</dbReference>
<feature type="domain" description="RING-type" evidence="11">
    <location>
        <begin position="14"/>
        <end position="54"/>
    </location>
</feature>
<dbReference type="GO" id="GO:0006302">
    <property type="term" value="P:double-strand break repair"/>
    <property type="evidence" value="ECO:0007669"/>
    <property type="project" value="TreeGrafter"/>
</dbReference>
<dbReference type="InterPro" id="IPR013083">
    <property type="entry name" value="Znf_RING/FYVE/PHD"/>
</dbReference>
<evidence type="ECO:0000256" key="7">
    <source>
        <dbReference type="ARBA" id="ARBA00022786"/>
    </source>
</evidence>
<protein>
    <recommendedName>
        <fullName evidence="3">RING-type E3 ubiquitin transferase</fullName>
        <ecNumber evidence="3">2.3.2.27</ecNumber>
    </recommendedName>
</protein>
<evidence type="ECO:0000256" key="9">
    <source>
        <dbReference type="ARBA" id="ARBA00023242"/>
    </source>
</evidence>
<evidence type="ECO:0000259" key="11">
    <source>
        <dbReference type="PROSITE" id="PS50089"/>
    </source>
</evidence>
<evidence type="ECO:0000256" key="6">
    <source>
        <dbReference type="ARBA" id="ARBA00022771"/>
    </source>
</evidence>
<comment type="subcellular location">
    <subcellularLocation>
        <location evidence="2">Nucleus</location>
    </subcellularLocation>
</comment>
<dbReference type="GO" id="GO:0035861">
    <property type="term" value="C:site of double-strand break"/>
    <property type="evidence" value="ECO:0007669"/>
    <property type="project" value="TreeGrafter"/>
</dbReference>
<evidence type="ECO:0000256" key="10">
    <source>
        <dbReference type="PROSITE-ProRule" id="PRU00175"/>
    </source>
</evidence>
<keyword evidence="8" id="KW-0862">Zinc</keyword>
<evidence type="ECO:0000256" key="1">
    <source>
        <dbReference type="ARBA" id="ARBA00000900"/>
    </source>
</evidence>
<organism evidence="12 13">
    <name type="scientific">Dibothriocephalus latus</name>
    <name type="common">Fish tapeworm</name>
    <name type="synonym">Diphyllobothrium latum</name>
    <dbReference type="NCBI Taxonomy" id="60516"/>
    <lineage>
        <taxon>Eukaryota</taxon>
        <taxon>Metazoa</taxon>
        <taxon>Spiralia</taxon>
        <taxon>Lophotrochozoa</taxon>
        <taxon>Platyhelminthes</taxon>
        <taxon>Cestoda</taxon>
        <taxon>Eucestoda</taxon>
        <taxon>Diphyllobothriidea</taxon>
        <taxon>Diphyllobothriidae</taxon>
        <taxon>Dibothriocephalus</taxon>
    </lineage>
</organism>
<dbReference type="EMBL" id="UYRU01090405">
    <property type="protein sequence ID" value="VDN37181.1"/>
    <property type="molecule type" value="Genomic_DNA"/>
</dbReference>
<evidence type="ECO:0000256" key="4">
    <source>
        <dbReference type="ARBA" id="ARBA00022679"/>
    </source>
</evidence>
<keyword evidence="4" id="KW-0808">Transferase</keyword>
<comment type="catalytic activity">
    <reaction evidence="1">
        <text>S-ubiquitinyl-[E2 ubiquitin-conjugating enzyme]-L-cysteine + [acceptor protein]-L-lysine = [E2 ubiquitin-conjugating enzyme]-L-cysteine + N(6)-ubiquitinyl-[acceptor protein]-L-lysine.</text>
        <dbReference type="EC" id="2.3.2.27"/>
    </reaction>
</comment>
<dbReference type="GO" id="GO:0005634">
    <property type="term" value="C:nucleus"/>
    <property type="evidence" value="ECO:0007669"/>
    <property type="project" value="UniProtKB-SubCell"/>
</dbReference>
<dbReference type="PANTHER" id="PTHR23328:SF0">
    <property type="entry name" value="RING-TYPE DOMAIN-CONTAINING PROTEIN"/>
    <property type="match status" value="1"/>
</dbReference>
<name>A0A3P7P3M8_DIBLA</name>
<keyword evidence="9" id="KW-0539">Nucleus</keyword>
<evidence type="ECO:0000256" key="3">
    <source>
        <dbReference type="ARBA" id="ARBA00012483"/>
    </source>
</evidence>
<sequence length="113" mass="13010">MPLLSEAIWEALQCSVCLEICKEPYRLPCEDFFCKEPCLQGLLNSARPTCPVCRLPFSRVDVERFRTPNDIIDLIQKPTQTNQMVQAPLQRSEHCWNTGEVIHESVVREPIPI</sequence>
<dbReference type="OrthoDB" id="6105938at2759"/>
<dbReference type="EC" id="2.3.2.27" evidence="3"/>
<dbReference type="GO" id="GO:0061630">
    <property type="term" value="F:ubiquitin protein ligase activity"/>
    <property type="evidence" value="ECO:0007669"/>
    <property type="project" value="UniProtKB-EC"/>
</dbReference>
<keyword evidence="5" id="KW-0227">DNA damage</keyword>
<dbReference type="InterPro" id="IPR001841">
    <property type="entry name" value="Znf_RING"/>
</dbReference>
<dbReference type="SUPFAM" id="SSF57850">
    <property type="entry name" value="RING/U-box"/>
    <property type="match status" value="1"/>
</dbReference>
<evidence type="ECO:0000313" key="13">
    <source>
        <dbReference type="Proteomes" id="UP000281553"/>
    </source>
</evidence>
<dbReference type="GO" id="GO:0031491">
    <property type="term" value="F:nucleosome binding"/>
    <property type="evidence" value="ECO:0007669"/>
    <property type="project" value="TreeGrafter"/>
</dbReference>
<dbReference type="AlphaFoldDB" id="A0A3P7P3M8"/>
<proteinExistence type="predicted"/>
<evidence type="ECO:0000256" key="8">
    <source>
        <dbReference type="ARBA" id="ARBA00022833"/>
    </source>
</evidence>